<comment type="caution">
    <text evidence="1">The sequence shown here is derived from an EMBL/GenBank/DDBJ whole genome shotgun (WGS) entry which is preliminary data.</text>
</comment>
<dbReference type="EMBL" id="QGNW01001357">
    <property type="protein sequence ID" value="RVW44387.1"/>
    <property type="molecule type" value="Genomic_DNA"/>
</dbReference>
<name>A0A438E9E2_VITVI</name>
<sequence>METFSSQQKTSFSELSSEITTLLDHSLDDIEAYVPPMIIEKMCEKTLQVRRIRISGRDGIRVTSAVKDLPQIRKRIDLYEVGRKWWNSKNIQKIVCSTGSTKFIKNGSGSTDQCSGHLLAVALMARALKMVFDVSIWEHASYILSLSHRSQSKDTVLYNALAFILGRSGSADKCVNYCAFYMEREGVDKVDLIQEWIRHALISTFDEGEKIVHDLVSAFLLESFQNGYFVQMRDEIREVLVNSQFLLQGGKGLTKAPKDDAWEEASEIHLMNNKFSELPRVQIVPNSVHCSYKRTLLCELFLHFSFNICLYSKS</sequence>
<gene>
    <name evidence="1" type="ORF">CK203_071016</name>
</gene>
<dbReference type="Proteomes" id="UP000288805">
    <property type="component" value="Unassembled WGS sequence"/>
</dbReference>
<organism evidence="1 2">
    <name type="scientific">Vitis vinifera</name>
    <name type="common">Grape</name>
    <dbReference type="NCBI Taxonomy" id="29760"/>
    <lineage>
        <taxon>Eukaryota</taxon>
        <taxon>Viridiplantae</taxon>
        <taxon>Streptophyta</taxon>
        <taxon>Embryophyta</taxon>
        <taxon>Tracheophyta</taxon>
        <taxon>Spermatophyta</taxon>
        <taxon>Magnoliopsida</taxon>
        <taxon>eudicotyledons</taxon>
        <taxon>Gunneridae</taxon>
        <taxon>Pentapetalae</taxon>
        <taxon>rosids</taxon>
        <taxon>Vitales</taxon>
        <taxon>Vitaceae</taxon>
        <taxon>Viteae</taxon>
        <taxon>Vitis</taxon>
    </lineage>
</organism>
<evidence type="ECO:0000313" key="2">
    <source>
        <dbReference type="Proteomes" id="UP000288805"/>
    </source>
</evidence>
<proteinExistence type="predicted"/>
<protein>
    <submittedName>
        <fullName evidence="1">Uncharacterized protein</fullName>
    </submittedName>
</protein>
<accession>A0A438E9E2</accession>
<reference evidence="1 2" key="1">
    <citation type="journal article" date="2018" name="PLoS Genet.">
        <title>Population sequencing reveals clonal diversity and ancestral inbreeding in the grapevine cultivar Chardonnay.</title>
        <authorList>
            <person name="Roach M.J."/>
            <person name="Johnson D.L."/>
            <person name="Bohlmann J."/>
            <person name="van Vuuren H.J."/>
            <person name="Jones S.J."/>
            <person name="Pretorius I.S."/>
            <person name="Schmidt S.A."/>
            <person name="Borneman A.R."/>
        </authorList>
    </citation>
    <scope>NUCLEOTIDE SEQUENCE [LARGE SCALE GENOMIC DNA]</scope>
    <source>
        <strain evidence="2">cv. Chardonnay</strain>
        <tissue evidence="1">Leaf</tissue>
    </source>
</reference>
<dbReference type="AlphaFoldDB" id="A0A438E9E2"/>
<evidence type="ECO:0000313" key="1">
    <source>
        <dbReference type="EMBL" id="RVW44387.1"/>
    </source>
</evidence>